<name>A0A0K2UZ10_LEPSM</name>
<protein>
    <submittedName>
        <fullName evidence="2">Uncharacterized protein</fullName>
    </submittedName>
</protein>
<feature type="region of interest" description="Disordered" evidence="1">
    <location>
        <begin position="35"/>
        <end position="55"/>
    </location>
</feature>
<evidence type="ECO:0000256" key="1">
    <source>
        <dbReference type="SAM" id="MobiDB-lite"/>
    </source>
</evidence>
<dbReference type="EMBL" id="HACA01025954">
    <property type="protein sequence ID" value="CDW43315.1"/>
    <property type="molecule type" value="Transcribed_RNA"/>
</dbReference>
<evidence type="ECO:0000313" key="2">
    <source>
        <dbReference type="EMBL" id="CDW43315.1"/>
    </source>
</evidence>
<reference evidence="2" key="1">
    <citation type="submission" date="2014-05" db="EMBL/GenBank/DDBJ databases">
        <authorList>
            <person name="Chronopoulou M."/>
        </authorList>
    </citation>
    <scope>NUCLEOTIDE SEQUENCE</scope>
    <source>
        <tissue evidence="2">Whole organism</tissue>
    </source>
</reference>
<dbReference type="AlphaFoldDB" id="A0A0K2UZ10"/>
<sequence length="55" mass="6304">MCLSQAQVPIYLALSLVHRAVLDTQRVEIRSTSFNSSNDLHSFHSSSIHNRMYKN</sequence>
<proteinExistence type="predicted"/>
<accession>A0A0K2UZ10</accession>
<organism evidence="2">
    <name type="scientific">Lepeophtheirus salmonis</name>
    <name type="common">Salmon louse</name>
    <name type="synonym">Caligus salmonis</name>
    <dbReference type="NCBI Taxonomy" id="72036"/>
    <lineage>
        <taxon>Eukaryota</taxon>
        <taxon>Metazoa</taxon>
        <taxon>Ecdysozoa</taxon>
        <taxon>Arthropoda</taxon>
        <taxon>Crustacea</taxon>
        <taxon>Multicrustacea</taxon>
        <taxon>Hexanauplia</taxon>
        <taxon>Copepoda</taxon>
        <taxon>Siphonostomatoida</taxon>
        <taxon>Caligidae</taxon>
        <taxon>Lepeophtheirus</taxon>
    </lineage>
</organism>
<feature type="compositionally biased region" description="Low complexity" evidence="1">
    <location>
        <begin position="35"/>
        <end position="47"/>
    </location>
</feature>